<dbReference type="EnsemblPlants" id="KRH69262">
    <property type="protein sequence ID" value="KRH69262"/>
    <property type="gene ID" value="GLYMA_02G015400"/>
</dbReference>
<protein>
    <submittedName>
        <fullName evidence="1 2">Uncharacterized protein</fullName>
    </submittedName>
</protein>
<sequence>MKIYIANQLKTNKTSSLCAKLAHSQFESAGLISSWYICSWFWFSFVQKSYHRMVSKWQINNDTKLKTLFGPLEEGYILPRPISSRSLSQRSSWCRRRFHQSLLAQNKINKY</sequence>
<evidence type="ECO:0000313" key="1">
    <source>
        <dbReference type="EMBL" id="KRH69262.1"/>
    </source>
</evidence>
<dbReference type="InParanoid" id="A0A0R0KQW7"/>
<dbReference type="Proteomes" id="UP000008827">
    <property type="component" value="Chromosome 2"/>
</dbReference>
<organism evidence="1">
    <name type="scientific">Glycine max</name>
    <name type="common">Soybean</name>
    <name type="synonym">Glycine hispida</name>
    <dbReference type="NCBI Taxonomy" id="3847"/>
    <lineage>
        <taxon>Eukaryota</taxon>
        <taxon>Viridiplantae</taxon>
        <taxon>Streptophyta</taxon>
        <taxon>Embryophyta</taxon>
        <taxon>Tracheophyta</taxon>
        <taxon>Spermatophyta</taxon>
        <taxon>Magnoliopsida</taxon>
        <taxon>eudicotyledons</taxon>
        <taxon>Gunneridae</taxon>
        <taxon>Pentapetalae</taxon>
        <taxon>rosids</taxon>
        <taxon>fabids</taxon>
        <taxon>Fabales</taxon>
        <taxon>Fabaceae</taxon>
        <taxon>Papilionoideae</taxon>
        <taxon>50 kb inversion clade</taxon>
        <taxon>NPAAA clade</taxon>
        <taxon>indigoferoid/millettioid clade</taxon>
        <taxon>Phaseoleae</taxon>
        <taxon>Glycine</taxon>
        <taxon>Glycine subgen. Soja</taxon>
    </lineage>
</organism>
<reference evidence="2" key="2">
    <citation type="submission" date="2018-02" db="UniProtKB">
        <authorList>
            <consortium name="EnsemblPlants"/>
        </authorList>
    </citation>
    <scope>IDENTIFICATION</scope>
    <source>
        <strain evidence="2">Williams 82</strain>
    </source>
</reference>
<dbReference type="EMBL" id="CM000835">
    <property type="protein sequence ID" value="KRH69262.1"/>
    <property type="molecule type" value="Genomic_DNA"/>
</dbReference>
<gene>
    <name evidence="1" type="ORF">GLYMA_02G015400</name>
</gene>
<keyword evidence="3" id="KW-1185">Reference proteome</keyword>
<dbReference type="Gramene" id="KRH69262">
    <property type="protein sequence ID" value="KRH69262"/>
    <property type="gene ID" value="GLYMA_02G015400"/>
</dbReference>
<reference evidence="1 2" key="1">
    <citation type="journal article" date="2010" name="Nature">
        <title>Genome sequence of the palaeopolyploid soybean.</title>
        <authorList>
            <person name="Schmutz J."/>
            <person name="Cannon S.B."/>
            <person name="Schlueter J."/>
            <person name="Ma J."/>
            <person name="Mitros T."/>
            <person name="Nelson W."/>
            <person name="Hyten D.L."/>
            <person name="Song Q."/>
            <person name="Thelen J.J."/>
            <person name="Cheng J."/>
            <person name="Xu D."/>
            <person name="Hellsten U."/>
            <person name="May G.D."/>
            <person name="Yu Y."/>
            <person name="Sakurai T."/>
            <person name="Umezawa T."/>
            <person name="Bhattacharyya M.K."/>
            <person name="Sandhu D."/>
            <person name="Valliyodan B."/>
            <person name="Lindquist E."/>
            <person name="Peto M."/>
            <person name="Grant D."/>
            <person name="Shu S."/>
            <person name="Goodstein D."/>
            <person name="Barry K."/>
            <person name="Futrell-Griggs M."/>
            <person name="Abernathy B."/>
            <person name="Du J."/>
            <person name="Tian Z."/>
            <person name="Zhu L."/>
            <person name="Gill N."/>
            <person name="Joshi T."/>
            <person name="Libault M."/>
            <person name="Sethuraman A."/>
            <person name="Zhang X.-C."/>
            <person name="Shinozaki K."/>
            <person name="Nguyen H.T."/>
            <person name="Wing R.A."/>
            <person name="Cregan P."/>
            <person name="Specht J."/>
            <person name="Grimwood J."/>
            <person name="Rokhsar D."/>
            <person name="Stacey G."/>
            <person name="Shoemaker R.C."/>
            <person name="Jackson S.A."/>
        </authorList>
    </citation>
    <scope>NUCLEOTIDE SEQUENCE [LARGE SCALE GENOMIC DNA]</scope>
    <source>
        <strain evidence="2">cv. Williams 82</strain>
        <tissue evidence="1">Callus</tissue>
    </source>
</reference>
<dbReference type="AlphaFoldDB" id="A0A0R0KQW7"/>
<name>A0A0R0KQW7_SOYBN</name>
<proteinExistence type="predicted"/>
<reference evidence="1" key="3">
    <citation type="submission" date="2018-07" db="EMBL/GenBank/DDBJ databases">
        <title>WGS assembly of Glycine max.</title>
        <authorList>
            <person name="Schmutz J."/>
            <person name="Cannon S."/>
            <person name="Schlueter J."/>
            <person name="Ma J."/>
            <person name="Mitros T."/>
            <person name="Nelson W."/>
            <person name="Hyten D."/>
            <person name="Song Q."/>
            <person name="Thelen J."/>
            <person name="Cheng J."/>
            <person name="Xu D."/>
            <person name="Hellsten U."/>
            <person name="May G."/>
            <person name="Yu Y."/>
            <person name="Sakurai T."/>
            <person name="Umezawa T."/>
            <person name="Bhattacharyya M."/>
            <person name="Sandhu D."/>
            <person name="Valliyodan B."/>
            <person name="Lindquist E."/>
            <person name="Peto M."/>
            <person name="Grant D."/>
            <person name="Shu S."/>
            <person name="Goodstein D."/>
            <person name="Barry K."/>
            <person name="Futrell-Griggs M."/>
            <person name="Abernathy B."/>
            <person name="Du J."/>
            <person name="Tian Z."/>
            <person name="Zhu L."/>
            <person name="Gill N."/>
            <person name="Joshi T."/>
            <person name="Libault M."/>
            <person name="Sethuraman A."/>
            <person name="Zhang X."/>
            <person name="Shinozaki K."/>
            <person name="Nguyen H."/>
            <person name="Wing R."/>
            <person name="Cregan P."/>
            <person name="Specht J."/>
            <person name="Grimwood J."/>
            <person name="Rokhsar D."/>
            <person name="Stacey G."/>
            <person name="Shoemaker R."/>
            <person name="Jackson S."/>
        </authorList>
    </citation>
    <scope>NUCLEOTIDE SEQUENCE</scope>
    <source>
        <tissue evidence="1">Callus</tissue>
    </source>
</reference>
<evidence type="ECO:0000313" key="3">
    <source>
        <dbReference type="Proteomes" id="UP000008827"/>
    </source>
</evidence>
<accession>A0A0R0KQW7</accession>
<evidence type="ECO:0000313" key="2">
    <source>
        <dbReference type="EnsemblPlants" id="KRH69262"/>
    </source>
</evidence>